<dbReference type="CDD" id="cd04301">
    <property type="entry name" value="NAT_SF"/>
    <property type="match status" value="1"/>
</dbReference>
<organism evidence="6 7">
    <name type="scientific">Blattamonas nauphoetae</name>
    <dbReference type="NCBI Taxonomy" id="2049346"/>
    <lineage>
        <taxon>Eukaryota</taxon>
        <taxon>Metamonada</taxon>
        <taxon>Preaxostyla</taxon>
        <taxon>Oxymonadida</taxon>
        <taxon>Blattamonas</taxon>
    </lineage>
</organism>
<name>A0ABQ9X789_9EUKA</name>
<keyword evidence="1 6" id="KW-0808">Transferase</keyword>
<accession>A0ABQ9X789</accession>
<dbReference type="InterPro" id="IPR000182">
    <property type="entry name" value="GNAT_dom"/>
</dbReference>
<evidence type="ECO:0000313" key="7">
    <source>
        <dbReference type="Proteomes" id="UP001281761"/>
    </source>
</evidence>
<dbReference type="EC" id="2.3.1.255" evidence="6"/>
<evidence type="ECO:0000256" key="3">
    <source>
        <dbReference type="ARBA" id="ARBA00025786"/>
    </source>
</evidence>
<proteinExistence type="inferred from homology"/>
<reference evidence="6 7" key="1">
    <citation type="journal article" date="2022" name="bioRxiv">
        <title>Genomics of Preaxostyla Flagellates Illuminates Evolutionary Transitions and the Path Towards Mitochondrial Loss.</title>
        <authorList>
            <person name="Novak L.V.F."/>
            <person name="Treitli S.C."/>
            <person name="Pyrih J."/>
            <person name="Halakuc P."/>
            <person name="Pipaliya S.V."/>
            <person name="Vacek V."/>
            <person name="Brzon O."/>
            <person name="Soukal P."/>
            <person name="Eme L."/>
            <person name="Dacks J.B."/>
            <person name="Karnkowska A."/>
            <person name="Elias M."/>
            <person name="Hampl V."/>
        </authorList>
    </citation>
    <scope>NUCLEOTIDE SEQUENCE [LARGE SCALE GENOMIC DNA]</scope>
    <source>
        <strain evidence="6">NAU3</strain>
        <tissue evidence="6">Gut</tissue>
    </source>
</reference>
<protein>
    <submittedName>
        <fullName evidence="6">N-terminal acetyltransferase A complex catalytic subunit NAA10</fullName>
        <ecNumber evidence="6">2.3.1.255</ecNumber>
    </submittedName>
</protein>
<evidence type="ECO:0000313" key="6">
    <source>
        <dbReference type="EMBL" id="KAK2947663.1"/>
    </source>
</evidence>
<dbReference type="SUPFAM" id="SSF55729">
    <property type="entry name" value="Acyl-CoA N-acyltransferases (Nat)"/>
    <property type="match status" value="1"/>
</dbReference>
<evidence type="ECO:0000256" key="4">
    <source>
        <dbReference type="SAM" id="MobiDB-lite"/>
    </source>
</evidence>
<dbReference type="PROSITE" id="PS51186">
    <property type="entry name" value="GNAT"/>
    <property type="match status" value="1"/>
</dbReference>
<keyword evidence="7" id="KW-1185">Reference proteome</keyword>
<comment type="similarity">
    <text evidence="3">Belongs to the acetyltransferase family. ARD1 subfamily.</text>
</comment>
<dbReference type="PANTHER" id="PTHR23091">
    <property type="entry name" value="N-TERMINAL ACETYLTRANSFERASE"/>
    <property type="match status" value="1"/>
</dbReference>
<feature type="region of interest" description="Disordered" evidence="4">
    <location>
        <begin position="166"/>
        <end position="194"/>
    </location>
</feature>
<dbReference type="Pfam" id="PF00583">
    <property type="entry name" value="Acetyltransf_1"/>
    <property type="match status" value="1"/>
</dbReference>
<evidence type="ECO:0000256" key="1">
    <source>
        <dbReference type="ARBA" id="ARBA00022679"/>
    </source>
</evidence>
<sequence length="194" mass="22583">MVNCRPGTFLDLISMQNCNLTNLPENYSMRFYLYHYLVNPEMIQIAELPHSHKVIGYVMSRMQERNNIQKEPPYGGITSVSILRTYRKMGIAHRLMRCAHRAMGEIYGAEYVSLHVRETNTAAKHLYLKTMGYHLHEPHIEYYADGETAYELHCSTKRELFEHVSRKYRAKDGNQQTGEPGGGEGKSKKRRKKK</sequence>
<dbReference type="InterPro" id="IPR045047">
    <property type="entry name" value="Ard1-like"/>
</dbReference>
<gene>
    <name evidence="6" type="ORF">BLNAU_17415</name>
</gene>
<dbReference type="PANTHER" id="PTHR23091:SF4">
    <property type="entry name" value="N-TERMINAL AMINO-ACID N(ALPHA)-ACETYLTRANSFERASE NATA"/>
    <property type="match status" value="1"/>
</dbReference>
<evidence type="ECO:0000256" key="2">
    <source>
        <dbReference type="ARBA" id="ARBA00023315"/>
    </source>
</evidence>
<evidence type="ECO:0000259" key="5">
    <source>
        <dbReference type="PROSITE" id="PS51186"/>
    </source>
</evidence>
<dbReference type="Proteomes" id="UP001281761">
    <property type="component" value="Unassembled WGS sequence"/>
</dbReference>
<comment type="caution">
    <text evidence="6">The sequence shown here is derived from an EMBL/GenBank/DDBJ whole genome shotgun (WGS) entry which is preliminary data.</text>
</comment>
<dbReference type="GO" id="GO:0004596">
    <property type="term" value="F:protein-N-terminal amino-acid acetyltransferase activity"/>
    <property type="evidence" value="ECO:0007669"/>
    <property type="project" value="UniProtKB-EC"/>
</dbReference>
<feature type="domain" description="N-acetyltransferase" evidence="5">
    <location>
        <begin position="2"/>
        <end position="157"/>
    </location>
</feature>
<keyword evidence="2 6" id="KW-0012">Acyltransferase</keyword>
<dbReference type="Gene3D" id="3.40.630.30">
    <property type="match status" value="1"/>
</dbReference>
<dbReference type="InterPro" id="IPR016181">
    <property type="entry name" value="Acyl_CoA_acyltransferase"/>
</dbReference>
<dbReference type="EMBL" id="JARBJD010000194">
    <property type="protein sequence ID" value="KAK2947663.1"/>
    <property type="molecule type" value="Genomic_DNA"/>
</dbReference>